<feature type="compositionally biased region" description="Basic and acidic residues" evidence="1">
    <location>
        <begin position="312"/>
        <end position="330"/>
    </location>
</feature>
<name>A0A1W1CMN9_9ZZZZ</name>
<feature type="region of interest" description="Disordered" evidence="1">
    <location>
        <begin position="29"/>
        <end position="61"/>
    </location>
</feature>
<sequence length="345" mass="39356">MVKVEDTLSTVKRDEKKVFKQETPLFKTETNKEVSSKEKPKVTNDLIQTSNKNIEKPLKENTSPTMVKIEDMPFIAKSEQKKAFKQEMPLYKTETNRAITTQELVSVKSGQHDETIPKEIKPMQNLEQLLQEDKVSHKAKIKRDLKGNFSMPTAKVVTPKMDTKRVETLETVLNEKGDEKSESHQKIGMASSVKTEGIEVKMHEAKQMVKYLSHDVKNAIDEYKSPFTRVKVDLNPQKLGEIELTVVQRGKNLHINLSSNNTAIHTLAMNLNDLKMQLNNNGINNASFTFNNNNTQSGDSSFGSQAQQQHQQQKEHARSEYSYGEREERNEEILSSLEIVVPHYA</sequence>
<keyword evidence="3" id="KW-0966">Cell projection</keyword>
<dbReference type="Pfam" id="PF02120">
    <property type="entry name" value="Flg_hook"/>
    <property type="match status" value="1"/>
</dbReference>
<feature type="region of interest" description="Disordered" evidence="1">
    <location>
        <begin position="287"/>
        <end position="330"/>
    </location>
</feature>
<dbReference type="InterPro" id="IPR021136">
    <property type="entry name" value="Flagellar_hook_control-like_C"/>
</dbReference>
<evidence type="ECO:0000256" key="1">
    <source>
        <dbReference type="SAM" id="MobiDB-lite"/>
    </source>
</evidence>
<evidence type="ECO:0000259" key="2">
    <source>
        <dbReference type="Pfam" id="PF02120"/>
    </source>
</evidence>
<protein>
    <submittedName>
        <fullName evidence="3">Flagellar hook-length control protein FliK</fullName>
    </submittedName>
</protein>
<dbReference type="InterPro" id="IPR038610">
    <property type="entry name" value="FliK-like_C_sf"/>
</dbReference>
<proteinExistence type="predicted"/>
<keyword evidence="3" id="KW-0969">Cilium</keyword>
<gene>
    <name evidence="3" type="ORF">MNB_SV-14-1069</name>
</gene>
<feature type="compositionally biased region" description="Low complexity" evidence="1">
    <location>
        <begin position="287"/>
        <end position="298"/>
    </location>
</feature>
<dbReference type="EMBL" id="FPHN01000219">
    <property type="protein sequence ID" value="SFV67086.1"/>
    <property type="molecule type" value="Genomic_DNA"/>
</dbReference>
<dbReference type="AlphaFoldDB" id="A0A1W1CMN9"/>
<feature type="compositionally biased region" description="Basic and acidic residues" evidence="1">
    <location>
        <begin position="29"/>
        <end position="42"/>
    </location>
</feature>
<reference evidence="3" key="1">
    <citation type="submission" date="2016-10" db="EMBL/GenBank/DDBJ databases">
        <authorList>
            <person name="de Groot N.N."/>
        </authorList>
    </citation>
    <scope>NUCLEOTIDE SEQUENCE</scope>
</reference>
<accession>A0A1W1CMN9</accession>
<keyword evidence="3" id="KW-0282">Flagellum</keyword>
<feature type="domain" description="Flagellar hook-length control protein-like C-terminal" evidence="2">
    <location>
        <begin position="220"/>
        <end position="296"/>
    </location>
</feature>
<organism evidence="3">
    <name type="scientific">hydrothermal vent metagenome</name>
    <dbReference type="NCBI Taxonomy" id="652676"/>
    <lineage>
        <taxon>unclassified sequences</taxon>
        <taxon>metagenomes</taxon>
        <taxon>ecological metagenomes</taxon>
    </lineage>
</organism>
<evidence type="ECO:0000313" key="3">
    <source>
        <dbReference type="EMBL" id="SFV67086.1"/>
    </source>
</evidence>
<dbReference type="Gene3D" id="3.30.750.140">
    <property type="match status" value="1"/>
</dbReference>